<dbReference type="AlphaFoldDB" id="A0A2T7F501"/>
<name>A0A2T7F501_9POAL</name>
<accession>A0A2T7F501</accession>
<dbReference type="STRING" id="1504633.A0A2T7F501"/>
<evidence type="ECO:0000313" key="1">
    <source>
        <dbReference type="EMBL" id="PUZ75162.1"/>
    </source>
</evidence>
<evidence type="ECO:0000313" key="2">
    <source>
        <dbReference type="Proteomes" id="UP000244336"/>
    </source>
</evidence>
<reference evidence="1 2" key="1">
    <citation type="submission" date="2018-04" db="EMBL/GenBank/DDBJ databases">
        <title>WGS assembly of Panicum hallii var. hallii HAL2.</title>
        <authorList>
            <person name="Lovell J."/>
            <person name="Jenkins J."/>
            <person name="Lowry D."/>
            <person name="Mamidi S."/>
            <person name="Sreedasyam A."/>
            <person name="Weng X."/>
            <person name="Barry K."/>
            <person name="Bonette J."/>
            <person name="Campitelli B."/>
            <person name="Daum C."/>
            <person name="Gordon S."/>
            <person name="Gould B."/>
            <person name="Lipzen A."/>
            <person name="MacQueen A."/>
            <person name="Palacio-Mejia J."/>
            <person name="Plott C."/>
            <person name="Shakirov E."/>
            <person name="Shu S."/>
            <person name="Yoshinaga Y."/>
            <person name="Zane M."/>
            <person name="Rokhsar D."/>
            <person name="Grimwood J."/>
            <person name="Schmutz J."/>
            <person name="Juenger T."/>
        </authorList>
    </citation>
    <scope>NUCLEOTIDE SEQUENCE [LARGE SCALE GENOMIC DNA]</scope>
    <source>
        <strain evidence="2">cv. HAL2</strain>
    </source>
</reference>
<organism evidence="1 2">
    <name type="scientific">Panicum hallii var. hallii</name>
    <dbReference type="NCBI Taxonomy" id="1504633"/>
    <lineage>
        <taxon>Eukaryota</taxon>
        <taxon>Viridiplantae</taxon>
        <taxon>Streptophyta</taxon>
        <taxon>Embryophyta</taxon>
        <taxon>Tracheophyta</taxon>
        <taxon>Spermatophyta</taxon>
        <taxon>Magnoliopsida</taxon>
        <taxon>Liliopsida</taxon>
        <taxon>Poales</taxon>
        <taxon>Poaceae</taxon>
        <taxon>PACMAD clade</taxon>
        <taxon>Panicoideae</taxon>
        <taxon>Panicodae</taxon>
        <taxon>Paniceae</taxon>
        <taxon>Panicinae</taxon>
        <taxon>Panicum</taxon>
        <taxon>Panicum sect. Panicum</taxon>
    </lineage>
</organism>
<gene>
    <name evidence="1" type="ORF">GQ55_1G127900</name>
</gene>
<keyword evidence="2" id="KW-1185">Reference proteome</keyword>
<dbReference type="Gramene" id="PUZ75162">
    <property type="protein sequence ID" value="PUZ75162"/>
    <property type="gene ID" value="GQ55_1G127900"/>
</dbReference>
<proteinExistence type="predicted"/>
<dbReference type="Proteomes" id="UP000244336">
    <property type="component" value="Chromosome 1"/>
</dbReference>
<dbReference type="OrthoDB" id="693399at2759"/>
<dbReference type="EMBL" id="CM009749">
    <property type="protein sequence ID" value="PUZ75162.1"/>
    <property type="molecule type" value="Genomic_DNA"/>
</dbReference>
<sequence length="101" mass="11544">MDLSSSSAGESHKNGMPDLSLIECPECHCRMLMGMMVRTKKNFGHLFVCPSRQRDGSGCQLWRWDDEYENYLMTKGRVPATYQPIFASNLPLVQDERNEVA</sequence>
<protein>
    <submittedName>
        <fullName evidence="1">Uncharacterized protein</fullName>
    </submittedName>
</protein>